<reference evidence="1" key="1">
    <citation type="submission" date="2018-05" db="EMBL/GenBank/DDBJ databases">
        <authorList>
            <person name="Lanie J.A."/>
            <person name="Ng W.-L."/>
            <person name="Kazmierczak K.M."/>
            <person name="Andrzejewski T.M."/>
            <person name="Davidsen T.M."/>
            <person name="Wayne K.J."/>
            <person name="Tettelin H."/>
            <person name="Glass J.I."/>
            <person name="Rusch D."/>
            <person name="Podicherti R."/>
            <person name="Tsui H.-C.T."/>
            <person name="Winkler M.E."/>
        </authorList>
    </citation>
    <scope>NUCLEOTIDE SEQUENCE</scope>
</reference>
<evidence type="ECO:0000313" key="1">
    <source>
        <dbReference type="EMBL" id="SVB03258.1"/>
    </source>
</evidence>
<organism evidence="1">
    <name type="scientific">marine metagenome</name>
    <dbReference type="NCBI Taxonomy" id="408172"/>
    <lineage>
        <taxon>unclassified sequences</taxon>
        <taxon>metagenomes</taxon>
        <taxon>ecological metagenomes</taxon>
    </lineage>
</organism>
<sequence>MNSIAPIHKNSETWTPLRDKFMGWQCRVRQIAMRENLGRPDDAITPYAYSEMASEPLGQIVTVICKLQAHSKTPELQHIFKHTNDPAERRDKALQFLSETYYQKHREFSDVLTATFMPNSYSANALEKAGICRLEFDAYGHQFKLRCKVTKLRASHPNYQATWWHNLLFNPNLNSHIAILGFEPDWKSSAINTGIYATGAGEA</sequence>
<dbReference type="EMBL" id="UINC01026214">
    <property type="protein sequence ID" value="SVB03258.1"/>
    <property type="molecule type" value="Genomic_DNA"/>
</dbReference>
<accession>A0A382AP47</accession>
<protein>
    <submittedName>
        <fullName evidence="1">Uncharacterized protein</fullName>
    </submittedName>
</protein>
<proteinExistence type="predicted"/>
<gene>
    <name evidence="1" type="ORF">METZ01_LOCUS156112</name>
</gene>
<name>A0A382AP47_9ZZZZ</name>
<dbReference type="AlphaFoldDB" id="A0A382AP47"/>